<dbReference type="EMBL" id="NGAF01000004">
    <property type="protein sequence ID" value="OXR45212.1"/>
    <property type="molecule type" value="Genomic_DNA"/>
</dbReference>
<dbReference type="FunFam" id="1.10.10.60:FF:000141">
    <property type="entry name" value="TetR family transcriptional regulator"/>
    <property type="match status" value="1"/>
</dbReference>
<evidence type="ECO:0000256" key="3">
    <source>
        <dbReference type="ARBA" id="ARBA00023163"/>
    </source>
</evidence>
<keyword evidence="7" id="KW-1185">Reference proteome</keyword>
<evidence type="ECO:0000313" key="6">
    <source>
        <dbReference type="EMBL" id="OXR45212.1"/>
    </source>
</evidence>
<comment type="caution">
    <text evidence="6">The sequence shown here is derived from an EMBL/GenBank/DDBJ whole genome shotgun (WGS) entry which is preliminary data.</text>
</comment>
<name>A0A231H8T5_9NOCA</name>
<evidence type="ECO:0000259" key="5">
    <source>
        <dbReference type="PROSITE" id="PS50977"/>
    </source>
</evidence>
<dbReference type="Pfam" id="PF14246">
    <property type="entry name" value="TetR_C_7"/>
    <property type="match status" value="1"/>
</dbReference>
<sequence length="209" mass="22332">MTKAPATRGRIDKRQAILDVAFDVFARRGYGRACVQEIADEAGVAKPTVYNHLSDKETLFRSTVEAAADQVGAQCLAAVETLRAVDGDPGPALTATARELVHICAGPRSHALRALAYAELGTFPDLVLTVQERTSLRLAQTLADRFARLALSGVLRRSDPELAAEHFLALLTGPLEARSRLGTRAVEPAELDEIADAAADAFLRAYGPA</sequence>
<proteinExistence type="predicted"/>
<dbReference type="PROSITE" id="PS50977">
    <property type="entry name" value="HTH_TETR_2"/>
    <property type="match status" value="1"/>
</dbReference>
<reference evidence="6 7" key="1">
    <citation type="submission" date="2017-07" db="EMBL/GenBank/DDBJ databases">
        <title>First draft Genome Sequence of Nocardia cerradoensis isolated from human infection.</title>
        <authorList>
            <person name="Carrasco G."/>
        </authorList>
    </citation>
    <scope>NUCLEOTIDE SEQUENCE [LARGE SCALE GENOMIC DNA]</scope>
    <source>
        <strain evidence="6 7">CNM20130759</strain>
    </source>
</reference>
<dbReference type="SUPFAM" id="SSF48498">
    <property type="entry name" value="Tetracyclin repressor-like, C-terminal domain"/>
    <property type="match status" value="1"/>
</dbReference>
<evidence type="ECO:0000256" key="2">
    <source>
        <dbReference type="ARBA" id="ARBA00023125"/>
    </source>
</evidence>
<dbReference type="PANTHER" id="PTHR30055">
    <property type="entry name" value="HTH-TYPE TRANSCRIPTIONAL REGULATOR RUTR"/>
    <property type="match status" value="1"/>
</dbReference>
<protein>
    <submittedName>
        <fullName evidence="6">HTH-type transcriptional regulator AcrR</fullName>
    </submittedName>
</protein>
<dbReference type="InterPro" id="IPR050109">
    <property type="entry name" value="HTH-type_TetR-like_transc_reg"/>
</dbReference>
<organism evidence="6 7">
    <name type="scientific">Nocardia cerradoensis</name>
    <dbReference type="NCBI Taxonomy" id="85688"/>
    <lineage>
        <taxon>Bacteria</taxon>
        <taxon>Bacillati</taxon>
        <taxon>Actinomycetota</taxon>
        <taxon>Actinomycetes</taxon>
        <taxon>Mycobacteriales</taxon>
        <taxon>Nocardiaceae</taxon>
        <taxon>Nocardia</taxon>
    </lineage>
</organism>
<dbReference type="Proteomes" id="UP000215506">
    <property type="component" value="Unassembled WGS sequence"/>
</dbReference>
<accession>A0A231H8T5</accession>
<dbReference type="GO" id="GO:0045892">
    <property type="term" value="P:negative regulation of DNA-templated transcription"/>
    <property type="evidence" value="ECO:0007669"/>
    <property type="project" value="UniProtKB-ARBA"/>
</dbReference>
<dbReference type="InterPro" id="IPR039536">
    <property type="entry name" value="TetR_C_Proteobacteria"/>
</dbReference>
<dbReference type="GO" id="GO:0000976">
    <property type="term" value="F:transcription cis-regulatory region binding"/>
    <property type="evidence" value="ECO:0007669"/>
    <property type="project" value="TreeGrafter"/>
</dbReference>
<feature type="domain" description="HTH tetR-type" evidence="5">
    <location>
        <begin position="11"/>
        <end position="71"/>
    </location>
</feature>
<dbReference type="InterPro" id="IPR001647">
    <property type="entry name" value="HTH_TetR"/>
</dbReference>
<keyword evidence="3" id="KW-0804">Transcription</keyword>
<dbReference type="GO" id="GO:0003700">
    <property type="term" value="F:DNA-binding transcription factor activity"/>
    <property type="evidence" value="ECO:0007669"/>
    <property type="project" value="TreeGrafter"/>
</dbReference>
<evidence type="ECO:0000256" key="4">
    <source>
        <dbReference type="PROSITE-ProRule" id="PRU00335"/>
    </source>
</evidence>
<dbReference type="RefSeq" id="WP_223273381.1">
    <property type="nucleotide sequence ID" value="NZ_NGAF01000004.1"/>
</dbReference>
<evidence type="ECO:0000313" key="7">
    <source>
        <dbReference type="Proteomes" id="UP000215506"/>
    </source>
</evidence>
<dbReference type="AlphaFoldDB" id="A0A231H8T5"/>
<dbReference type="Gene3D" id="1.10.357.10">
    <property type="entry name" value="Tetracycline Repressor, domain 2"/>
    <property type="match status" value="1"/>
</dbReference>
<keyword evidence="2 4" id="KW-0238">DNA-binding</keyword>
<dbReference type="PRINTS" id="PR00455">
    <property type="entry name" value="HTHTETR"/>
</dbReference>
<evidence type="ECO:0000256" key="1">
    <source>
        <dbReference type="ARBA" id="ARBA00023015"/>
    </source>
</evidence>
<dbReference type="InterPro" id="IPR036271">
    <property type="entry name" value="Tet_transcr_reg_TetR-rel_C_sf"/>
</dbReference>
<dbReference type="PANTHER" id="PTHR30055:SF146">
    <property type="entry name" value="HTH-TYPE TRANSCRIPTIONAL DUAL REGULATOR CECR"/>
    <property type="match status" value="1"/>
</dbReference>
<feature type="DNA-binding region" description="H-T-H motif" evidence="4">
    <location>
        <begin position="34"/>
        <end position="53"/>
    </location>
</feature>
<gene>
    <name evidence="6" type="primary">acrR_3</name>
    <name evidence="6" type="ORF">B7C42_02337</name>
</gene>
<dbReference type="InterPro" id="IPR009057">
    <property type="entry name" value="Homeodomain-like_sf"/>
</dbReference>
<keyword evidence="1" id="KW-0805">Transcription regulation</keyword>
<dbReference type="SUPFAM" id="SSF46689">
    <property type="entry name" value="Homeodomain-like"/>
    <property type="match status" value="1"/>
</dbReference>
<dbReference type="Pfam" id="PF00440">
    <property type="entry name" value="TetR_N"/>
    <property type="match status" value="1"/>
</dbReference>